<dbReference type="GO" id="GO:0005783">
    <property type="term" value="C:endoplasmic reticulum"/>
    <property type="evidence" value="ECO:0007669"/>
    <property type="project" value="TreeGrafter"/>
</dbReference>
<dbReference type="GO" id="GO:0003755">
    <property type="term" value="F:peptidyl-prolyl cis-trans isomerase activity"/>
    <property type="evidence" value="ECO:0007669"/>
    <property type="project" value="UniProtKB-KW"/>
</dbReference>
<keyword evidence="5" id="KW-0732">Signal</keyword>
<dbReference type="Proteomes" id="UP001431783">
    <property type="component" value="Unassembled WGS sequence"/>
</dbReference>
<protein>
    <recommendedName>
        <fullName evidence="2">peptidylprolyl isomerase</fullName>
        <ecNumber evidence="2">5.2.1.8</ecNumber>
    </recommendedName>
</protein>
<keyword evidence="4" id="KW-0413">Isomerase</keyword>
<dbReference type="InterPro" id="IPR001179">
    <property type="entry name" value="PPIase_FKBP_dom"/>
</dbReference>
<organism evidence="7 8">
    <name type="scientific">Henosepilachna vigintioctopunctata</name>
    <dbReference type="NCBI Taxonomy" id="420089"/>
    <lineage>
        <taxon>Eukaryota</taxon>
        <taxon>Metazoa</taxon>
        <taxon>Ecdysozoa</taxon>
        <taxon>Arthropoda</taxon>
        <taxon>Hexapoda</taxon>
        <taxon>Insecta</taxon>
        <taxon>Pterygota</taxon>
        <taxon>Neoptera</taxon>
        <taxon>Endopterygota</taxon>
        <taxon>Coleoptera</taxon>
        <taxon>Polyphaga</taxon>
        <taxon>Cucujiformia</taxon>
        <taxon>Coccinelloidea</taxon>
        <taxon>Coccinellidae</taxon>
        <taxon>Epilachninae</taxon>
        <taxon>Epilachnini</taxon>
        <taxon>Henosepilachna</taxon>
    </lineage>
</organism>
<accession>A0AAW1UM60</accession>
<dbReference type="AlphaFoldDB" id="A0AAW1UM60"/>
<gene>
    <name evidence="7" type="ORF">WA026_020391</name>
</gene>
<reference evidence="7 8" key="1">
    <citation type="submission" date="2023-03" db="EMBL/GenBank/DDBJ databases">
        <title>Genome insight into feeding habits of ladybird beetles.</title>
        <authorList>
            <person name="Li H.-S."/>
            <person name="Huang Y.-H."/>
            <person name="Pang H."/>
        </authorList>
    </citation>
    <scope>NUCLEOTIDE SEQUENCE [LARGE SCALE GENOMIC DNA]</scope>
    <source>
        <strain evidence="7">SYSU_2023b</strain>
        <tissue evidence="7">Whole body</tissue>
    </source>
</reference>
<dbReference type="SUPFAM" id="SSF54534">
    <property type="entry name" value="FKBP-like"/>
    <property type="match status" value="1"/>
</dbReference>
<dbReference type="EMBL" id="JARQZJ010000074">
    <property type="protein sequence ID" value="KAK9882283.1"/>
    <property type="molecule type" value="Genomic_DNA"/>
</dbReference>
<evidence type="ECO:0000313" key="7">
    <source>
        <dbReference type="EMBL" id="KAK9882283.1"/>
    </source>
</evidence>
<keyword evidence="8" id="KW-1185">Reference proteome</keyword>
<feature type="chain" id="PRO_5043553575" description="peptidylprolyl isomerase" evidence="5">
    <location>
        <begin position="22"/>
        <end position="125"/>
    </location>
</feature>
<name>A0AAW1UM60_9CUCU</name>
<dbReference type="Pfam" id="PF00254">
    <property type="entry name" value="FKBP_C"/>
    <property type="match status" value="1"/>
</dbReference>
<dbReference type="EC" id="5.2.1.8" evidence="2"/>
<feature type="domain" description="PPIase FKBP-type" evidence="6">
    <location>
        <begin position="36"/>
        <end position="63"/>
    </location>
</feature>
<dbReference type="InterPro" id="IPR046357">
    <property type="entry name" value="PPIase_dom_sf"/>
</dbReference>
<keyword evidence="3" id="KW-0697">Rotamase</keyword>
<evidence type="ECO:0000256" key="2">
    <source>
        <dbReference type="ARBA" id="ARBA00013194"/>
    </source>
</evidence>
<evidence type="ECO:0000256" key="5">
    <source>
        <dbReference type="SAM" id="SignalP"/>
    </source>
</evidence>
<comment type="catalytic activity">
    <reaction evidence="1">
        <text>[protein]-peptidylproline (omega=180) = [protein]-peptidylproline (omega=0)</text>
        <dbReference type="Rhea" id="RHEA:16237"/>
        <dbReference type="Rhea" id="RHEA-COMP:10747"/>
        <dbReference type="Rhea" id="RHEA-COMP:10748"/>
        <dbReference type="ChEBI" id="CHEBI:83833"/>
        <dbReference type="ChEBI" id="CHEBI:83834"/>
        <dbReference type="EC" id="5.2.1.8"/>
    </reaction>
</comment>
<comment type="caution">
    <text evidence="7">The sequence shown here is derived from an EMBL/GenBank/DDBJ whole genome shotgun (WGS) entry which is preliminary data.</text>
</comment>
<evidence type="ECO:0000256" key="3">
    <source>
        <dbReference type="ARBA" id="ARBA00023110"/>
    </source>
</evidence>
<sequence>MVKFSMKFAFLMAFAITNVFCEEELKIDVISKPEVCEVKSKEGDMLTMHYTGTLTDGTKFDSSNCITRGIKRKEDLLKAFSQIGHELMVVNLERRAQNNMQQIGMRNRGVILVAVANNAETRTGK</sequence>
<evidence type="ECO:0000259" key="6">
    <source>
        <dbReference type="Pfam" id="PF00254"/>
    </source>
</evidence>
<evidence type="ECO:0000313" key="8">
    <source>
        <dbReference type="Proteomes" id="UP001431783"/>
    </source>
</evidence>
<dbReference type="PANTHER" id="PTHR45779">
    <property type="entry name" value="PEPTIDYLPROLYL ISOMERASE"/>
    <property type="match status" value="1"/>
</dbReference>
<dbReference type="InterPro" id="IPR044609">
    <property type="entry name" value="FKBP2/11"/>
</dbReference>
<proteinExistence type="predicted"/>
<dbReference type="PANTHER" id="PTHR45779:SF14">
    <property type="entry name" value="PEPTIDYLPROLYL ISOMERASE"/>
    <property type="match status" value="1"/>
</dbReference>
<evidence type="ECO:0000256" key="4">
    <source>
        <dbReference type="ARBA" id="ARBA00023235"/>
    </source>
</evidence>
<feature type="signal peptide" evidence="5">
    <location>
        <begin position="1"/>
        <end position="21"/>
    </location>
</feature>
<dbReference type="Gene3D" id="3.10.50.40">
    <property type="match status" value="1"/>
</dbReference>
<evidence type="ECO:0000256" key="1">
    <source>
        <dbReference type="ARBA" id="ARBA00000971"/>
    </source>
</evidence>